<dbReference type="InterPro" id="IPR004776">
    <property type="entry name" value="Mem_transp_PIN-like"/>
</dbReference>
<evidence type="ECO:0000313" key="7">
    <source>
        <dbReference type="EMBL" id="THF82361.1"/>
    </source>
</evidence>
<evidence type="ECO:0000256" key="2">
    <source>
        <dbReference type="ARBA" id="ARBA00022448"/>
    </source>
</evidence>
<evidence type="ECO:0000256" key="6">
    <source>
        <dbReference type="ARBA" id="ARBA00023136"/>
    </source>
</evidence>
<dbReference type="EMBL" id="SSNT01000002">
    <property type="protein sequence ID" value="THF82361.1"/>
    <property type="molecule type" value="Genomic_DNA"/>
</dbReference>
<keyword evidence="6" id="KW-0472">Membrane</keyword>
<evidence type="ECO:0000256" key="4">
    <source>
        <dbReference type="ARBA" id="ARBA00022692"/>
    </source>
</evidence>
<dbReference type="PANTHER" id="PTHR36838">
    <property type="entry name" value="AUXIN EFFLUX CARRIER FAMILY PROTEIN"/>
    <property type="match status" value="1"/>
</dbReference>
<sequence>MNQEFLYIIIIIALGYLLKRVNILREKDGAVISKIIFKITLPALVLVTFDSVKIETSLILIPVIVLVYGIITACLGFLVFKNEERELKGSLLMLSSGFNVGLFAFPLVYAIWGMGGLTYFSMFDVGTSFVVFGIAYIIGSHFSEEGLSFKPIDILKKLGKSIPLMTYLIATILNFSHIQLPDTLINVASTISGANMPLCLLLLGLYLNFKFEKQFIKPMLKFLTFRYGLGLLFGFGLYLFLPYDQMFRYTILIGLLLPVAASPLPFAVEFKYSTSSIRLIATISNITILMSIVILYIFANFILN</sequence>
<keyword evidence="5" id="KW-1133">Transmembrane helix</keyword>
<evidence type="ECO:0000256" key="3">
    <source>
        <dbReference type="ARBA" id="ARBA00022475"/>
    </source>
</evidence>
<dbReference type="Pfam" id="PF03547">
    <property type="entry name" value="Mem_trans"/>
    <property type="match status" value="1"/>
</dbReference>
<proteinExistence type="predicted"/>
<keyword evidence="8" id="KW-1185">Reference proteome</keyword>
<organism evidence="7 8">
    <name type="scientific">Metabacillus sediminilitoris</name>
    <dbReference type="NCBI Taxonomy" id="2567941"/>
    <lineage>
        <taxon>Bacteria</taxon>
        <taxon>Bacillati</taxon>
        <taxon>Bacillota</taxon>
        <taxon>Bacilli</taxon>
        <taxon>Bacillales</taxon>
        <taxon>Bacillaceae</taxon>
        <taxon>Metabacillus</taxon>
    </lineage>
</organism>
<protein>
    <submittedName>
        <fullName evidence="7">AEC family transporter</fullName>
    </submittedName>
</protein>
<comment type="subcellular location">
    <subcellularLocation>
        <location evidence="1">Membrane</location>
        <topology evidence="1">Multi-pass membrane protein</topology>
    </subcellularLocation>
</comment>
<name>A0A4S4C3M8_9BACI</name>
<dbReference type="RefSeq" id="WP_136351652.1">
    <property type="nucleotide sequence ID" value="NZ_CP046266.1"/>
</dbReference>
<reference evidence="7 8" key="1">
    <citation type="submission" date="2019-04" db="EMBL/GenBank/DDBJ databases">
        <title>Bacillus sediminilitoris sp. nov., isolated from a tidal flat sediment on the East China Sea.</title>
        <authorList>
            <person name="Wei Y."/>
            <person name="Mao H."/>
            <person name="Fang J."/>
        </authorList>
    </citation>
    <scope>NUCLEOTIDE SEQUENCE [LARGE SCALE GENOMIC DNA]</scope>
    <source>
        <strain evidence="7 8">DSL-17</strain>
    </source>
</reference>
<keyword evidence="3" id="KW-1003">Cell membrane</keyword>
<dbReference type="AlphaFoldDB" id="A0A4S4C3M8"/>
<keyword evidence="4" id="KW-0812">Transmembrane</keyword>
<comment type="caution">
    <text evidence="7">The sequence shown here is derived from an EMBL/GenBank/DDBJ whole genome shotgun (WGS) entry which is preliminary data.</text>
</comment>
<dbReference type="Proteomes" id="UP000310334">
    <property type="component" value="Unassembled WGS sequence"/>
</dbReference>
<accession>A0A4S4C3M8</accession>
<dbReference type="GO" id="GO:0016020">
    <property type="term" value="C:membrane"/>
    <property type="evidence" value="ECO:0007669"/>
    <property type="project" value="UniProtKB-SubCell"/>
</dbReference>
<gene>
    <name evidence="7" type="ORF">E6W99_02715</name>
</gene>
<evidence type="ECO:0000256" key="1">
    <source>
        <dbReference type="ARBA" id="ARBA00004141"/>
    </source>
</evidence>
<dbReference type="OrthoDB" id="3238334at2"/>
<evidence type="ECO:0000256" key="5">
    <source>
        <dbReference type="ARBA" id="ARBA00022989"/>
    </source>
</evidence>
<dbReference type="PANTHER" id="PTHR36838:SF3">
    <property type="entry name" value="TRANSPORTER AUXIN EFFLUX CARRIER EC FAMILY"/>
    <property type="match status" value="1"/>
</dbReference>
<keyword evidence="2" id="KW-0813">Transport</keyword>
<evidence type="ECO:0000313" key="8">
    <source>
        <dbReference type="Proteomes" id="UP000310334"/>
    </source>
</evidence>
<dbReference type="GO" id="GO:0055085">
    <property type="term" value="P:transmembrane transport"/>
    <property type="evidence" value="ECO:0007669"/>
    <property type="project" value="InterPro"/>
</dbReference>